<evidence type="ECO:0000256" key="6">
    <source>
        <dbReference type="ARBA" id="ARBA00022989"/>
    </source>
</evidence>
<keyword evidence="6" id="KW-1133">Transmembrane helix</keyword>
<evidence type="ECO:0000256" key="2">
    <source>
        <dbReference type="ARBA" id="ARBA00006375"/>
    </source>
</evidence>
<dbReference type="SUPFAM" id="SSF103506">
    <property type="entry name" value="Mitochondrial carrier"/>
    <property type="match status" value="1"/>
</dbReference>
<evidence type="ECO:0000313" key="12">
    <source>
        <dbReference type="RefSeq" id="XP_026277329.1"/>
    </source>
</evidence>
<evidence type="ECO:0000256" key="7">
    <source>
        <dbReference type="ARBA" id="ARBA00023128"/>
    </source>
</evidence>
<keyword evidence="7" id="KW-0496">Mitochondrion</keyword>
<comment type="subcellular location">
    <subcellularLocation>
        <location evidence="1">Mitochondrion membrane</location>
        <topology evidence="1">Multi-pass membrane protein</topology>
    </subcellularLocation>
</comment>
<comment type="similarity">
    <text evidence="2 10">Belongs to the mitochondrial carrier (TC 2.A.29) family.</text>
</comment>
<feature type="repeat" description="Solcar" evidence="9">
    <location>
        <begin position="50"/>
        <end position="147"/>
    </location>
</feature>
<keyword evidence="4 9" id="KW-0812">Transmembrane</keyword>
<dbReference type="InterPro" id="IPR018108">
    <property type="entry name" value="MCP_transmembrane"/>
</dbReference>
<dbReference type="PROSITE" id="PS50920">
    <property type="entry name" value="SOLCAR"/>
    <property type="match status" value="2"/>
</dbReference>
<protein>
    <submittedName>
        <fullName evidence="12">Solute carrier family 25 member 45 isoform X2</fullName>
    </submittedName>
</protein>
<dbReference type="RefSeq" id="XP_026277329.1">
    <property type="nucleotide sequence ID" value="XM_026421544.2"/>
</dbReference>
<dbReference type="PANTHER" id="PTHR45624:SF10">
    <property type="entry name" value="SLC (SOLUTE CARRIER) HOMOLOG"/>
    <property type="match status" value="1"/>
</dbReference>
<keyword evidence="11" id="KW-1185">Reference proteome</keyword>
<gene>
    <name evidence="12" type="primary">LOC113205790</name>
</gene>
<evidence type="ECO:0000256" key="4">
    <source>
        <dbReference type="ARBA" id="ARBA00022692"/>
    </source>
</evidence>
<organism evidence="11 12">
    <name type="scientific">Frankliniella occidentalis</name>
    <name type="common">Western flower thrips</name>
    <name type="synonym">Euthrips occidentalis</name>
    <dbReference type="NCBI Taxonomy" id="133901"/>
    <lineage>
        <taxon>Eukaryota</taxon>
        <taxon>Metazoa</taxon>
        <taxon>Ecdysozoa</taxon>
        <taxon>Arthropoda</taxon>
        <taxon>Hexapoda</taxon>
        <taxon>Insecta</taxon>
        <taxon>Pterygota</taxon>
        <taxon>Neoptera</taxon>
        <taxon>Paraneoptera</taxon>
        <taxon>Thysanoptera</taxon>
        <taxon>Terebrantia</taxon>
        <taxon>Thripoidea</taxon>
        <taxon>Thripidae</taxon>
        <taxon>Frankliniella</taxon>
    </lineage>
</organism>
<dbReference type="InterPro" id="IPR050567">
    <property type="entry name" value="Mitochondrial_Carrier"/>
</dbReference>
<name>A0A6J1S814_FRAOC</name>
<dbReference type="PANTHER" id="PTHR45624">
    <property type="entry name" value="MITOCHONDRIAL BASIC AMINO ACIDS TRANSPORTER-RELATED"/>
    <property type="match status" value="1"/>
</dbReference>
<keyword evidence="8 9" id="KW-0472">Membrane</keyword>
<evidence type="ECO:0000313" key="11">
    <source>
        <dbReference type="Proteomes" id="UP000504606"/>
    </source>
</evidence>
<reference evidence="12" key="1">
    <citation type="submission" date="2025-08" db="UniProtKB">
        <authorList>
            <consortium name="RefSeq"/>
        </authorList>
    </citation>
    <scope>IDENTIFICATION</scope>
    <source>
        <tissue evidence="12">Whole organism</tissue>
    </source>
</reference>
<accession>A0A6J1S814</accession>
<dbReference type="Pfam" id="PF00153">
    <property type="entry name" value="Mito_carr"/>
    <property type="match status" value="2"/>
</dbReference>
<dbReference type="GeneID" id="113205790"/>
<evidence type="ECO:0000256" key="9">
    <source>
        <dbReference type="PROSITE-ProRule" id="PRU00282"/>
    </source>
</evidence>
<evidence type="ECO:0000256" key="1">
    <source>
        <dbReference type="ARBA" id="ARBA00004225"/>
    </source>
</evidence>
<dbReference type="AlphaFoldDB" id="A0A6J1S814"/>
<sequence>MTFPLLSAGALNALFFGVYANTLRLIEQPKSASGDCKSISEDSLPLKNEKSSLNVFAAGCVGGLFACFLACPIDLIKIQMQSQTGAPSCKEWGHHNEPKHKGMVDCIRRLCHNQGIRGLYTGMYPMLLRDVVSYGVYMAVYETGLKSLHWNHVLTTLVSGGCAGVVSWAVITPVDLIKSRIQADDIKKPMYKGVIDCARKSYNANGFPVFFRGFSMMMLRSFPVNAAVFLAYESSLHLLAPAKSQESFPILHHD</sequence>
<proteinExistence type="inferred from homology"/>
<evidence type="ECO:0000256" key="8">
    <source>
        <dbReference type="ARBA" id="ARBA00023136"/>
    </source>
</evidence>
<dbReference type="GO" id="GO:0022857">
    <property type="term" value="F:transmembrane transporter activity"/>
    <property type="evidence" value="ECO:0007669"/>
    <property type="project" value="TreeGrafter"/>
</dbReference>
<evidence type="ECO:0000256" key="5">
    <source>
        <dbReference type="ARBA" id="ARBA00022737"/>
    </source>
</evidence>
<evidence type="ECO:0000256" key="3">
    <source>
        <dbReference type="ARBA" id="ARBA00022448"/>
    </source>
</evidence>
<keyword evidence="3 10" id="KW-0813">Transport</keyword>
<dbReference type="Proteomes" id="UP000504606">
    <property type="component" value="Unplaced"/>
</dbReference>
<dbReference type="InterPro" id="IPR023395">
    <property type="entry name" value="MCP_dom_sf"/>
</dbReference>
<evidence type="ECO:0000256" key="10">
    <source>
        <dbReference type="RuleBase" id="RU000488"/>
    </source>
</evidence>
<dbReference type="GO" id="GO:0031966">
    <property type="term" value="C:mitochondrial membrane"/>
    <property type="evidence" value="ECO:0007669"/>
    <property type="project" value="UniProtKB-SubCell"/>
</dbReference>
<feature type="repeat" description="Solcar" evidence="9">
    <location>
        <begin position="151"/>
        <end position="238"/>
    </location>
</feature>
<dbReference type="Gene3D" id="1.50.40.10">
    <property type="entry name" value="Mitochondrial carrier domain"/>
    <property type="match status" value="1"/>
</dbReference>
<keyword evidence="5" id="KW-0677">Repeat</keyword>